<dbReference type="SMART" id="SM00267">
    <property type="entry name" value="GGDEF"/>
    <property type="match status" value="1"/>
</dbReference>
<protein>
    <submittedName>
        <fullName evidence="5">Bifunctional diguanylate cyclase/phosphodiesterase</fullName>
    </submittedName>
</protein>
<dbReference type="Pfam" id="PF03707">
    <property type="entry name" value="MHYT"/>
    <property type="match status" value="2"/>
</dbReference>
<dbReference type="Gene3D" id="3.30.70.270">
    <property type="match status" value="1"/>
</dbReference>
<feature type="transmembrane region" description="Helical" evidence="1">
    <location>
        <begin position="209"/>
        <end position="230"/>
    </location>
</feature>
<name>A0A6S6QXI9_9HYPH</name>
<dbReference type="SUPFAM" id="SSF55073">
    <property type="entry name" value="Nucleotide cyclase"/>
    <property type="match status" value="1"/>
</dbReference>
<reference evidence="5 6" key="1">
    <citation type="submission" date="2020-08" db="EMBL/GenBank/DDBJ databases">
        <title>Genome sequence of Rhizobiales bacterium strain IZ6.</title>
        <authorList>
            <person name="Nakai R."/>
            <person name="Naganuma T."/>
        </authorList>
    </citation>
    <scope>NUCLEOTIDE SEQUENCE [LARGE SCALE GENOMIC DNA]</scope>
    <source>
        <strain evidence="5 6">IZ6</strain>
    </source>
</reference>
<keyword evidence="6" id="KW-1185">Reference proteome</keyword>
<gene>
    <name evidence="5" type="ORF">IZ6_27270</name>
</gene>
<dbReference type="KEGG" id="tso:IZ6_27270"/>
<feature type="transmembrane region" description="Helical" evidence="1">
    <location>
        <begin position="83"/>
        <end position="104"/>
    </location>
</feature>
<dbReference type="InterPro" id="IPR043128">
    <property type="entry name" value="Rev_trsase/Diguanyl_cyclase"/>
</dbReference>
<keyword evidence="1" id="KW-0472">Membrane</keyword>
<dbReference type="Proteomes" id="UP000515317">
    <property type="component" value="Chromosome"/>
</dbReference>
<feature type="domain" description="EAL" evidence="2">
    <location>
        <begin position="421"/>
        <end position="671"/>
    </location>
</feature>
<dbReference type="InterPro" id="IPR029787">
    <property type="entry name" value="Nucleotide_cyclase"/>
</dbReference>
<dbReference type="PANTHER" id="PTHR44757">
    <property type="entry name" value="DIGUANYLATE CYCLASE DGCP"/>
    <property type="match status" value="1"/>
</dbReference>
<dbReference type="Pfam" id="PF00990">
    <property type="entry name" value="GGDEF"/>
    <property type="match status" value="1"/>
</dbReference>
<keyword evidence="1" id="KW-0812">Transmembrane</keyword>
<dbReference type="CDD" id="cd01948">
    <property type="entry name" value="EAL"/>
    <property type="match status" value="1"/>
</dbReference>
<dbReference type="InterPro" id="IPR000160">
    <property type="entry name" value="GGDEF_dom"/>
</dbReference>
<evidence type="ECO:0000256" key="1">
    <source>
        <dbReference type="PROSITE-ProRule" id="PRU00244"/>
    </source>
</evidence>
<dbReference type="Pfam" id="PF00563">
    <property type="entry name" value="EAL"/>
    <property type="match status" value="1"/>
</dbReference>
<accession>A0A6S6QXI9</accession>
<dbReference type="InterPro" id="IPR035919">
    <property type="entry name" value="EAL_sf"/>
</dbReference>
<sequence length="673" mass="73370">MRVLSCIVGQHNLWLVLLAAVVCVAGSWVALRLLLRATDRHGVQRSGWLFLAAVAAGSSVWCTHFIAMLAYDATAPVTFEPILTMQSLLIAIAGMGAGFWLALYNRLPPEIGGAIAGLSVAAMHYTGMAAYHVDGVIAWNMNYVVASVVLSVVIISAAVGATIRGTSRNSLLIGLGAFVGGIVSLHFTGMTAVSVTPFVTGAPIADATVFATMAVAVAGVALMVVGTGVASHLIDSEVTHENIAALRHLAMTDSLTDLPNRTGFNEYLHFELQRAEQGGRSLALIGIDLDKFKEINDLRGHEAGDEALKTIGRRLLNLSRGGEFVARIGGDEFAALKRFRNDDDLREFIQRLEEALFKPLTIEDLEITCGASLGIAIYPQDGRDAERLIGNADLAMYRAKADLTRTVCYYEPQMDEKSRERRGLAMDLRSAIEHKELELKYQVQKSVESGEVRGYEVLLRWKHPERGYIPPSEFIPIAEESGSILAIGEWVMREAAREALAWPLPHKIAVNVSPVQLMHVDLARSIHEILLETGLPPRRLEIEITESTIIADKVRSLDALRRIRALGVTVAIDDFGTGYSSLDTLRSFPFDKIKLDSSFMKEIETSQQARAIIRAVLALGKSLDIKVLAEGVETGMQLEILRSEGCHEVQGFLLGAPETFVADVVAVEERRIA</sequence>
<evidence type="ECO:0000259" key="3">
    <source>
        <dbReference type="PROSITE" id="PS50887"/>
    </source>
</evidence>
<dbReference type="InterPro" id="IPR005330">
    <property type="entry name" value="MHYT_dom"/>
</dbReference>
<feature type="transmembrane region" description="Helical" evidence="1">
    <location>
        <begin position="143"/>
        <end position="163"/>
    </location>
</feature>
<evidence type="ECO:0000259" key="4">
    <source>
        <dbReference type="PROSITE" id="PS50924"/>
    </source>
</evidence>
<dbReference type="CDD" id="cd01949">
    <property type="entry name" value="GGDEF"/>
    <property type="match status" value="1"/>
</dbReference>
<feature type="transmembrane region" description="Helical" evidence="1">
    <location>
        <begin position="170"/>
        <end position="189"/>
    </location>
</feature>
<dbReference type="PROSITE" id="PS50883">
    <property type="entry name" value="EAL"/>
    <property type="match status" value="1"/>
</dbReference>
<dbReference type="InterPro" id="IPR052155">
    <property type="entry name" value="Biofilm_reg_signaling"/>
</dbReference>
<dbReference type="Gene3D" id="3.20.20.450">
    <property type="entry name" value="EAL domain"/>
    <property type="match status" value="1"/>
</dbReference>
<dbReference type="InterPro" id="IPR001633">
    <property type="entry name" value="EAL_dom"/>
</dbReference>
<dbReference type="PANTHER" id="PTHR44757:SF2">
    <property type="entry name" value="BIOFILM ARCHITECTURE MAINTENANCE PROTEIN MBAA"/>
    <property type="match status" value="1"/>
</dbReference>
<dbReference type="PROSITE" id="PS50887">
    <property type="entry name" value="GGDEF"/>
    <property type="match status" value="1"/>
</dbReference>
<dbReference type="AlphaFoldDB" id="A0A6S6QXI9"/>
<feature type="domain" description="MHYT" evidence="4">
    <location>
        <begin position="11"/>
        <end position="196"/>
    </location>
</feature>
<evidence type="ECO:0000313" key="5">
    <source>
        <dbReference type="EMBL" id="BCJ91992.1"/>
    </source>
</evidence>
<evidence type="ECO:0000313" key="6">
    <source>
        <dbReference type="Proteomes" id="UP000515317"/>
    </source>
</evidence>
<dbReference type="EMBL" id="AP023361">
    <property type="protein sequence ID" value="BCJ91992.1"/>
    <property type="molecule type" value="Genomic_DNA"/>
</dbReference>
<dbReference type="SUPFAM" id="SSF141868">
    <property type="entry name" value="EAL domain-like"/>
    <property type="match status" value="1"/>
</dbReference>
<dbReference type="PROSITE" id="PS50924">
    <property type="entry name" value="MHYT"/>
    <property type="match status" value="1"/>
</dbReference>
<dbReference type="GO" id="GO:0016020">
    <property type="term" value="C:membrane"/>
    <property type="evidence" value="ECO:0007669"/>
    <property type="project" value="UniProtKB-UniRule"/>
</dbReference>
<proteinExistence type="predicted"/>
<evidence type="ECO:0000259" key="2">
    <source>
        <dbReference type="PROSITE" id="PS50883"/>
    </source>
</evidence>
<organism evidence="5 6">
    <name type="scientific">Terrihabitans soli</name>
    <dbReference type="NCBI Taxonomy" id="708113"/>
    <lineage>
        <taxon>Bacteria</taxon>
        <taxon>Pseudomonadati</taxon>
        <taxon>Pseudomonadota</taxon>
        <taxon>Alphaproteobacteria</taxon>
        <taxon>Hyphomicrobiales</taxon>
        <taxon>Terrihabitans</taxon>
    </lineage>
</organism>
<dbReference type="NCBIfam" id="TIGR00254">
    <property type="entry name" value="GGDEF"/>
    <property type="match status" value="1"/>
</dbReference>
<feature type="domain" description="GGDEF" evidence="3">
    <location>
        <begin position="280"/>
        <end position="412"/>
    </location>
</feature>
<feature type="transmembrane region" description="Helical" evidence="1">
    <location>
        <begin position="47"/>
        <end position="71"/>
    </location>
</feature>
<dbReference type="RefSeq" id="WP_222875600.1">
    <property type="nucleotide sequence ID" value="NZ_AP023361.1"/>
</dbReference>
<feature type="transmembrane region" description="Helical" evidence="1">
    <location>
        <begin position="12"/>
        <end position="35"/>
    </location>
</feature>
<dbReference type="SMART" id="SM00052">
    <property type="entry name" value="EAL"/>
    <property type="match status" value="1"/>
</dbReference>
<feature type="transmembrane region" description="Helical" evidence="1">
    <location>
        <begin position="111"/>
        <end position="131"/>
    </location>
</feature>
<keyword evidence="1" id="KW-1133">Transmembrane helix</keyword>